<gene>
    <name evidence="2" type="ORF">K8U72_06590</name>
</gene>
<dbReference type="Gene3D" id="3.30.1180.10">
    <property type="match status" value="1"/>
</dbReference>
<dbReference type="PANTHER" id="PTHR33434:SF2">
    <property type="entry name" value="FATTY ACID-BINDING PROTEIN TM_1468"/>
    <property type="match status" value="1"/>
</dbReference>
<name>A0A921GG86_9ACTN</name>
<dbReference type="Proteomes" id="UP000697330">
    <property type="component" value="Unassembled WGS sequence"/>
</dbReference>
<protein>
    <submittedName>
        <fullName evidence="2">DegV family EDD domain-containing protein</fullName>
    </submittedName>
</protein>
<reference evidence="2" key="1">
    <citation type="journal article" date="2021" name="PeerJ">
        <title>Extensive microbial diversity within the chicken gut microbiome revealed by metagenomics and culture.</title>
        <authorList>
            <person name="Gilroy R."/>
            <person name="Ravi A."/>
            <person name="Getino M."/>
            <person name="Pursley I."/>
            <person name="Horton D.L."/>
            <person name="Alikhan N.F."/>
            <person name="Baker D."/>
            <person name="Gharbi K."/>
            <person name="Hall N."/>
            <person name="Watson M."/>
            <person name="Adriaenssens E.M."/>
            <person name="Foster-Nyarko E."/>
            <person name="Jarju S."/>
            <person name="Secka A."/>
            <person name="Antonio M."/>
            <person name="Oren A."/>
            <person name="Chaudhuri R.R."/>
            <person name="La Ragione R."/>
            <person name="Hildebrand F."/>
            <person name="Pallen M.J."/>
        </authorList>
    </citation>
    <scope>NUCLEOTIDE SEQUENCE</scope>
    <source>
        <strain evidence="2">CHK124-7917</strain>
    </source>
</reference>
<dbReference type="InterPro" id="IPR050270">
    <property type="entry name" value="DegV_domain_contain"/>
</dbReference>
<dbReference type="GO" id="GO:0008289">
    <property type="term" value="F:lipid binding"/>
    <property type="evidence" value="ECO:0007669"/>
    <property type="project" value="UniProtKB-KW"/>
</dbReference>
<dbReference type="SUPFAM" id="SSF82549">
    <property type="entry name" value="DAK1/DegV-like"/>
    <property type="match status" value="1"/>
</dbReference>
<evidence type="ECO:0000313" key="2">
    <source>
        <dbReference type="EMBL" id="HJF45436.1"/>
    </source>
</evidence>
<dbReference type="PANTHER" id="PTHR33434">
    <property type="entry name" value="DEGV DOMAIN-CONTAINING PROTEIN DR_1986-RELATED"/>
    <property type="match status" value="1"/>
</dbReference>
<evidence type="ECO:0000256" key="1">
    <source>
        <dbReference type="ARBA" id="ARBA00023121"/>
    </source>
</evidence>
<keyword evidence="1" id="KW-0446">Lipid-binding</keyword>
<accession>A0A921GG86</accession>
<dbReference type="InterPro" id="IPR043168">
    <property type="entry name" value="DegV_C"/>
</dbReference>
<evidence type="ECO:0000313" key="3">
    <source>
        <dbReference type="Proteomes" id="UP000697330"/>
    </source>
</evidence>
<proteinExistence type="predicted"/>
<dbReference type="RefSeq" id="WP_274959207.1">
    <property type="nucleotide sequence ID" value="NZ_DYWQ01000095.1"/>
</dbReference>
<organism evidence="2 3">
    <name type="scientific">Thermophilibacter provencensis</name>
    <dbReference type="NCBI Taxonomy" id="1852386"/>
    <lineage>
        <taxon>Bacteria</taxon>
        <taxon>Bacillati</taxon>
        <taxon>Actinomycetota</taxon>
        <taxon>Coriobacteriia</taxon>
        <taxon>Coriobacteriales</taxon>
        <taxon>Atopobiaceae</taxon>
        <taxon>Thermophilibacter</taxon>
    </lineage>
</organism>
<dbReference type="InterPro" id="IPR003797">
    <property type="entry name" value="DegV"/>
</dbReference>
<dbReference type="PROSITE" id="PS51482">
    <property type="entry name" value="DEGV"/>
    <property type="match status" value="1"/>
</dbReference>
<dbReference type="Gene3D" id="3.40.50.10170">
    <property type="match status" value="1"/>
</dbReference>
<dbReference type="EMBL" id="DYWQ01000095">
    <property type="protein sequence ID" value="HJF45436.1"/>
    <property type="molecule type" value="Genomic_DNA"/>
</dbReference>
<comment type="caution">
    <text evidence="2">The sequence shown here is derived from an EMBL/GenBank/DDBJ whole genome shotgun (WGS) entry which is preliminary data.</text>
</comment>
<reference evidence="2" key="2">
    <citation type="submission" date="2021-09" db="EMBL/GenBank/DDBJ databases">
        <authorList>
            <person name="Gilroy R."/>
        </authorList>
    </citation>
    <scope>NUCLEOTIDE SEQUENCE</scope>
    <source>
        <strain evidence="2">CHK124-7917</strain>
    </source>
</reference>
<sequence>MAHIVITAETGCDVPAAEAAELGVVLVPMHVTVGSRTVDDGEISPAEMLEQCRQLGVLPKTSGCTPHDFEVAFDRIHDERPDAQILHIAYSAVTTCSLESALAAAETRDYVTAVDTRHVTIGQGLVVRETACWVREHPEAGIDEARAYVEDLSARVRMAFLPGDLGYLRAGGRLSNAAFLGATLLKIKPVVELLEGRLVATKKLRGSMAAASVRLVDYLALREDFDPARIVFVKSPGLPDQVRELVSAHARELGFAEVEWYETGDVITSHCGPGALGVAFAVRARA</sequence>
<dbReference type="NCBIfam" id="TIGR00762">
    <property type="entry name" value="DegV"/>
    <property type="match status" value="1"/>
</dbReference>
<dbReference type="Pfam" id="PF02645">
    <property type="entry name" value="DegV"/>
    <property type="match status" value="1"/>
</dbReference>
<dbReference type="AlphaFoldDB" id="A0A921GG86"/>